<dbReference type="GO" id="GO:0015379">
    <property type="term" value="F:potassium:chloride symporter activity"/>
    <property type="evidence" value="ECO:0007669"/>
    <property type="project" value="InterPro"/>
</dbReference>
<dbReference type="PANTHER" id="PTHR32024:SF2">
    <property type="entry name" value="TRK SYSTEM POTASSIUM UPTAKE PROTEIN TRKG-RELATED"/>
    <property type="match status" value="1"/>
</dbReference>
<name>A0A381R0Z2_9ZZZZ</name>
<organism evidence="13">
    <name type="scientific">marine metagenome</name>
    <dbReference type="NCBI Taxonomy" id="408172"/>
    <lineage>
        <taxon>unclassified sequences</taxon>
        <taxon>metagenomes</taxon>
        <taxon>ecological metagenomes</taxon>
    </lineage>
</organism>
<keyword evidence="10" id="KW-0406">Ion transport</keyword>
<evidence type="ECO:0000256" key="7">
    <source>
        <dbReference type="ARBA" id="ARBA00022692"/>
    </source>
</evidence>
<evidence type="ECO:0000256" key="6">
    <source>
        <dbReference type="ARBA" id="ARBA00022538"/>
    </source>
</evidence>
<comment type="similarity">
    <text evidence="2">Belongs to the TrkH potassium transport family.</text>
</comment>
<gene>
    <name evidence="13" type="ORF">METZ01_LOCUS37352</name>
</gene>
<feature type="transmembrane region" description="Helical" evidence="12">
    <location>
        <begin position="273"/>
        <end position="295"/>
    </location>
</feature>
<evidence type="ECO:0000256" key="12">
    <source>
        <dbReference type="SAM" id="Phobius"/>
    </source>
</evidence>
<feature type="transmembrane region" description="Helical" evidence="12">
    <location>
        <begin position="185"/>
        <end position="204"/>
    </location>
</feature>
<keyword evidence="5" id="KW-0997">Cell inner membrane</keyword>
<dbReference type="InterPro" id="IPR003445">
    <property type="entry name" value="Cat_transpt"/>
</dbReference>
<keyword evidence="4" id="KW-1003">Cell membrane</keyword>
<evidence type="ECO:0000256" key="9">
    <source>
        <dbReference type="ARBA" id="ARBA00022989"/>
    </source>
</evidence>
<feature type="transmembrane region" description="Helical" evidence="12">
    <location>
        <begin position="137"/>
        <end position="162"/>
    </location>
</feature>
<evidence type="ECO:0000256" key="1">
    <source>
        <dbReference type="ARBA" id="ARBA00004429"/>
    </source>
</evidence>
<keyword evidence="6" id="KW-0633">Potassium transport</keyword>
<dbReference type="NCBIfam" id="TIGR00933">
    <property type="entry name" value="2a38"/>
    <property type="match status" value="1"/>
</dbReference>
<sequence length="483" mass="52045">MHLNVILGVTGTLLMLFSLTLLMPILVAVVYAENTLNTFTIAFAITLGIGFVLWRLKRDGVELRSREGFLVTVLFYLGLGLFGALPLSPLLGSGITENFTDAAFESFSGITTTGATVLTGLDMLPRSILFYRAQLQWLGGMGIIVLAVAILPMLGIGGMQLYRAEAPGPVKDAKLKPRITETAKSLWYIYLGITVACAASYGIAGMDIFDAICHAFSTVAIGGFSTHDASLGFFDNPAIEAVAVVFMVLAGVNFTLHFGVLQQRRLTPYIRDIEVRLFLGILVVLSLVAAGILAAHPEASARPMRDALFQAVSIATTTGFTTANFSTWPSVIPFLLLFAAFAGGCAGSTAGGIKIYRVLLIFRQGLREMRRLVHPNGIFHIKMGHQLVPDRVVDAVWGFFAVYLLFFVGLLCALLAISDLDFVSAFSAIGACLNNLGPGLGDVALGYQALSTSSKWLLIIAMLLGRLEIFTLLVLLTPDYWRS</sequence>
<evidence type="ECO:0000256" key="3">
    <source>
        <dbReference type="ARBA" id="ARBA00022448"/>
    </source>
</evidence>
<comment type="subcellular location">
    <subcellularLocation>
        <location evidence="1">Cell inner membrane</location>
        <topology evidence="1">Multi-pass membrane protein</topology>
    </subcellularLocation>
</comment>
<dbReference type="AlphaFoldDB" id="A0A381R0Z2"/>
<reference evidence="13" key="1">
    <citation type="submission" date="2018-05" db="EMBL/GenBank/DDBJ databases">
        <authorList>
            <person name="Lanie J.A."/>
            <person name="Ng W.-L."/>
            <person name="Kazmierczak K.M."/>
            <person name="Andrzejewski T.M."/>
            <person name="Davidsen T.M."/>
            <person name="Wayne K.J."/>
            <person name="Tettelin H."/>
            <person name="Glass J.I."/>
            <person name="Rusch D."/>
            <person name="Podicherti R."/>
            <person name="Tsui H.-C.T."/>
            <person name="Winkler M.E."/>
        </authorList>
    </citation>
    <scope>NUCLEOTIDE SEQUENCE</scope>
</reference>
<evidence type="ECO:0000256" key="8">
    <source>
        <dbReference type="ARBA" id="ARBA00022958"/>
    </source>
</evidence>
<dbReference type="Pfam" id="PF02386">
    <property type="entry name" value="TrkH"/>
    <property type="match status" value="1"/>
</dbReference>
<evidence type="ECO:0000256" key="5">
    <source>
        <dbReference type="ARBA" id="ARBA00022519"/>
    </source>
</evidence>
<feature type="transmembrane region" description="Helical" evidence="12">
    <location>
        <begin position="392"/>
        <end position="417"/>
    </location>
</feature>
<keyword evidence="11 12" id="KW-0472">Membrane</keyword>
<evidence type="ECO:0000256" key="2">
    <source>
        <dbReference type="ARBA" id="ARBA00009137"/>
    </source>
</evidence>
<keyword evidence="3" id="KW-0813">Transport</keyword>
<keyword evidence="8" id="KW-0630">Potassium</keyword>
<dbReference type="PIRSF" id="PIRSF006247">
    <property type="entry name" value="TrkH"/>
    <property type="match status" value="1"/>
</dbReference>
<evidence type="ECO:0000313" key="13">
    <source>
        <dbReference type="EMBL" id="SUZ84498.1"/>
    </source>
</evidence>
<feature type="transmembrane region" description="Helical" evidence="12">
    <location>
        <begin position="12"/>
        <end position="32"/>
    </location>
</feature>
<feature type="transmembrane region" description="Helical" evidence="12">
    <location>
        <begin position="241"/>
        <end position="261"/>
    </location>
</feature>
<evidence type="ECO:0000256" key="4">
    <source>
        <dbReference type="ARBA" id="ARBA00022475"/>
    </source>
</evidence>
<protein>
    <recommendedName>
        <fullName evidence="14">Trk system potassium uptake protein</fullName>
    </recommendedName>
</protein>
<dbReference type="PANTHER" id="PTHR32024">
    <property type="entry name" value="TRK SYSTEM POTASSIUM UPTAKE PROTEIN TRKG-RELATED"/>
    <property type="match status" value="1"/>
</dbReference>
<feature type="transmembrane region" description="Helical" evidence="12">
    <location>
        <begin position="334"/>
        <end position="362"/>
    </location>
</feature>
<keyword evidence="9 12" id="KW-1133">Transmembrane helix</keyword>
<feature type="transmembrane region" description="Helical" evidence="12">
    <location>
        <begin position="456"/>
        <end position="476"/>
    </location>
</feature>
<evidence type="ECO:0008006" key="14">
    <source>
        <dbReference type="Google" id="ProtNLM"/>
    </source>
</evidence>
<keyword evidence="7 12" id="KW-0812">Transmembrane</keyword>
<evidence type="ECO:0000256" key="10">
    <source>
        <dbReference type="ARBA" id="ARBA00023065"/>
    </source>
</evidence>
<dbReference type="GO" id="GO:0005886">
    <property type="term" value="C:plasma membrane"/>
    <property type="evidence" value="ECO:0007669"/>
    <property type="project" value="UniProtKB-SubCell"/>
</dbReference>
<feature type="transmembrane region" description="Helical" evidence="12">
    <location>
        <begin position="68"/>
        <end position="87"/>
    </location>
</feature>
<evidence type="ECO:0000256" key="11">
    <source>
        <dbReference type="ARBA" id="ARBA00023136"/>
    </source>
</evidence>
<feature type="transmembrane region" description="Helical" evidence="12">
    <location>
        <begin position="38"/>
        <end position="56"/>
    </location>
</feature>
<dbReference type="EMBL" id="UINC01001594">
    <property type="protein sequence ID" value="SUZ84498.1"/>
    <property type="molecule type" value="Genomic_DNA"/>
</dbReference>
<proteinExistence type="inferred from homology"/>
<accession>A0A381R0Z2</accession>
<dbReference type="InterPro" id="IPR004772">
    <property type="entry name" value="TrkH"/>
</dbReference>